<accession>A0A3Q8CFK1</accession>
<evidence type="ECO:0000313" key="1">
    <source>
        <dbReference type="EMBL" id="AUM58702.1"/>
    </source>
</evidence>
<dbReference type="Proteomes" id="UP000278459">
    <property type="component" value="Segment"/>
</dbReference>
<protein>
    <submittedName>
        <fullName evidence="1">Uncharacterized protein</fullName>
    </submittedName>
</protein>
<evidence type="ECO:0000313" key="2">
    <source>
        <dbReference type="Proteomes" id="UP000278459"/>
    </source>
</evidence>
<dbReference type="EMBL" id="MG602476">
    <property type="protein sequence ID" value="AUM58702.1"/>
    <property type="molecule type" value="Genomic_DNA"/>
</dbReference>
<name>A0A3Q8CFK1_9CAUD</name>
<organism evidence="1 2">
    <name type="scientific">Vibrio phage VVP001</name>
    <dbReference type="NCBI Taxonomy" id="2059877"/>
    <lineage>
        <taxon>Viruses</taxon>
        <taxon>Duplodnaviria</taxon>
        <taxon>Heunggongvirae</taxon>
        <taxon>Uroviricota</taxon>
        <taxon>Caudoviricetes</taxon>
        <taxon>Mardecavirus</taxon>
        <taxon>Mardecavirus SSP002</taxon>
    </lineage>
</organism>
<proteinExistence type="predicted"/>
<sequence length="71" mass="8104">MSLRGIAQLEIESYNALIVLIENGEHSKARAMFCDWDQSKQSRFIRAVGDLEGVTLELHLETLKQLIVLYV</sequence>
<reference evidence="1 2" key="1">
    <citation type="submission" date="2017-11" db="EMBL/GenBank/DDBJ databases">
        <title>Complete Genome Sequence of Vibrio vulnificus Bacteriophage VVP001.</title>
        <authorList>
            <person name="Kim H.-J."/>
            <person name="Kim Y.-T."/>
            <person name="Lee J.-H."/>
        </authorList>
    </citation>
    <scope>NUCLEOTIDE SEQUENCE [LARGE SCALE GENOMIC DNA]</scope>
</reference>
<gene>
    <name evidence="1" type="ORF">VVP001_002</name>
</gene>